<keyword evidence="9" id="KW-1185">Reference proteome</keyword>
<organism evidence="8 9">
    <name type="scientific">Cyclostephanos tholiformis</name>
    <dbReference type="NCBI Taxonomy" id="382380"/>
    <lineage>
        <taxon>Eukaryota</taxon>
        <taxon>Sar</taxon>
        <taxon>Stramenopiles</taxon>
        <taxon>Ochrophyta</taxon>
        <taxon>Bacillariophyta</taxon>
        <taxon>Coscinodiscophyceae</taxon>
        <taxon>Thalassiosirophycidae</taxon>
        <taxon>Stephanodiscales</taxon>
        <taxon>Stephanodiscaceae</taxon>
        <taxon>Cyclostephanos</taxon>
    </lineage>
</organism>
<dbReference type="EMBL" id="JALLPB020000033">
    <property type="protein sequence ID" value="KAL3823611.1"/>
    <property type="molecule type" value="Genomic_DNA"/>
</dbReference>
<sequence length="401" mass="45922">MASGNGGNAKNFYEDEKNLMKLCDFLRSSEGPPVREAVEMDKRVYYIKDMSQKDKESIDKPKMPTLADLLKKLDSEDEEEKELSEEEAAEAMLQKLLEDVEETEDDEDFKSPNFELVSGILRWIVQRLDGTNPSYDKIESEDDRVQFLNAIASDVATMMNISLDRRNLYAADDRAVKELVKISSILDEALTLAEDEASTSSEEEIQPEEILAAAKRASLLVGEIAEISVRLSSVLNNAGKDGKQRNEALCFLKSASGMLGDSSRRDRHIDSRISLLIESTNAAVERLDKECKILISNQRGTEEKMRKKTIDLERTSKRLECLMNVRPAYMDEYEKLEDELQVEHEMYVVRLRNVDYLEGELSSFKQAAIRRRAKAERSMKRMQKKFREEELSILNGRDDFK</sequence>
<evidence type="ECO:0000313" key="9">
    <source>
        <dbReference type="Proteomes" id="UP001530377"/>
    </source>
</evidence>
<comment type="caution">
    <text evidence="8">The sequence shown here is derived from an EMBL/GenBank/DDBJ whole genome shotgun (WGS) entry which is preliminary data.</text>
</comment>
<evidence type="ECO:0000256" key="3">
    <source>
        <dbReference type="ARBA" id="ARBA00022794"/>
    </source>
</evidence>
<dbReference type="GO" id="GO:0030030">
    <property type="term" value="P:cell projection organization"/>
    <property type="evidence" value="ECO:0007669"/>
    <property type="project" value="UniProtKB-KW"/>
</dbReference>
<evidence type="ECO:0000256" key="2">
    <source>
        <dbReference type="ARBA" id="ARBA00008340"/>
    </source>
</evidence>
<dbReference type="AlphaFoldDB" id="A0ABD3SGC2"/>
<accession>A0ABD3SGC2</accession>
<keyword evidence="5" id="KW-0969">Cilium</keyword>
<name>A0ABD3SGC2_9STRA</name>
<keyword evidence="3" id="KW-0970">Cilium biogenesis/degradation</keyword>
<dbReference type="Proteomes" id="UP001530377">
    <property type="component" value="Unassembled WGS sequence"/>
</dbReference>
<evidence type="ECO:0000256" key="7">
    <source>
        <dbReference type="SAM" id="Coils"/>
    </source>
</evidence>
<dbReference type="PANTHER" id="PTHR21547">
    <property type="entry name" value="CLUSTERIN ASSOCIATED PROTEIN 1"/>
    <property type="match status" value="1"/>
</dbReference>
<evidence type="ECO:0000256" key="1">
    <source>
        <dbReference type="ARBA" id="ARBA00004138"/>
    </source>
</evidence>
<evidence type="ECO:0000256" key="6">
    <source>
        <dbReference type="ARBA" id="ARBA00023273"/>
    </source>
</evidence>
<proteinExistence type="inferred from homology"/>
<dbReference type="GO" id="GO:0005929">
    <property type="term" value="C:cilium"/>
    <property type="evidence" value="ECO:0007669"/>
    <property type="project" value="UniProtKB-SubCell"/>
</dbReference>
<keyword evidence="4 7" id="KW-0175">Coiled coil</keyword>
<dbReference type="Pfam" id="PF10234">
    <property type="entry name" value="Cluap1"/>
    <property type="match status" value="1"/>
</dbReference>
<dbReference type="InterPro" id="IPR019366">
    <property type="entry name" value="Clusterin-associated_protein-1"/>
</dbReference>
<keyword evidence="6" id="KW-0966">Cell projection</keyword>
<dbReference type="PANTHER" id="PTHR21547:SF0">
    <property type="entry name" value="CLUSTERIN-ASSOCIATED PROTEIN 1"/>
    <property type="match status" value="1"/>
</dbReference>
<evidence type="ECO:0000256" key="4">
    <source>
        <dbReference type="ARBA" id="ARBA00023054"/>
    </source>
</evidence>
<feature type="coiled-coil region" evidence="7">
    <location>
        <begin position="365"/>
        <end position="392"/>
    </location>
</feature>
<protein>
    <submittedName>
        <fullName evidence="8">Uncharacterized protein</fullName>
    </submittedName>
</protein>
<gene>
    <name evidence="8" type="ORF">ACHAXA_005592</name>
</gene>
<evidence type="ECO:0000313" key="8">
    <source>
        <dbReference type="EMBL" id="KAL3823611.1"/>
    </source>
</evidence>
<reference evidence="8 9" key="1">
    <citation type="submission" date="2024-10" db="EMBL/GenBank/DDBJ databases">
        <title>Updated reference genomes for cyclostephanoid diatoms.</title>
        <authorList>
            <person name="Roberts W.R."/>
            <person name="Alverson A.J."/>
        </authorList>
    </citation>
    <scope>NUCLEOTIDE SEQUENCE [LARGE SCALE GENOMIC DNA]</scope>
    <source>
        <strain evidence="8 9">AJA228-03</strain>
    </source>
</reference>
<comment type="subcellular location">
    <subcellularLocation>
        <location evidence="1">Cell projection</location>
        <location evidence="1">Cilium</location>
    </subcellularLocation>
</comment>
<comment type="similarity">
    <text evidence="2">Belongs to the CLUAP1 family.</text>
</comment>
<evidence type="ECO:0000256" key="5">
    <source>
        <dbReference type="ARBA" id="ARBA00023069"/>
    </source>
</evidence>
<feature type="coiled-coil region" evidence="7">
    <location>
        <begin position="66"/>
        <end position="106"/>
    </location>
</feature>